<sequence>MVNAQELEAQRHRLGQKAEIDAASNVHQTAGINQPRPGFQQNTGINQPRVVVDNRGEEGVAHPQRQLIAQRCKAQHPTHMMYEEDDANLDEAGATGAIVLHALPPSVKFIITSTMIQLLNLKGYSWGQPNNNEVEAISIVSYWRGN</sequence>
<dbReference type="EMBL" id="JAIVGD010000028">
    <property type="protein sequence ID" value="KAH0737921.1"/>
    <property type="molecule type" value="Genomic_DNA"/>
</dbReference>
<gene>
    <name evidence="1" type="ORF">KY290_036626</name>
</gene>
<proteinExistence type="predicted"/>
<accession>A0ABQ7TT84</accession>
<dbReference type="Proteomes" id="UP000826656">
    <property type="component" value="Unassembled WGS sequence"/>
</dbReference>
<organism evidence="1 2">
    <name type="scientific">Solanum tuberosum</name>
    <name type="common">Potato</name>
    <dbReference type="NCBI Taxonomy" id="4113"/>
    <lineage>
        <taxon>Eukaryota</taxon>
        <taxon>Viridiplantae</taxon>
        <taxon>Streptophyta</taxon>
        <taxon>Embryophyta</taxon>
        <taxon>Tracheophyta</taxon>
        <taxon>Spermatophyta</taxon>
        <taxon>Magnoliopsida</taxon>
        <taxon>eudicotyledons</taxon>
        <taxon>Gunneridae</taxon>
        <taxon>Pentapetalae</taxon>
        <taxon>asterids</taxon>
        <taxon>lamiids</taxon>
        <taxon>Solanales</taxon>
        <taxon>Solanaceae</taxon>
        <taxon>Solanoideae</taxon>
        <taxon>Solaneae</taxon>
        <taxon>Solanum</taxon>
    </lineage>
</organism>
<reference evidence="1 2" key="1">
    <citation type="journal article" date="2021" name="bioRxiv">
        <title>Chromosome-scale and haplotype-resolved genome assembly of a tetraploid potato cultivar.</title>
        <authorList>
            <person name="Sun H."/>
            <person name="Jiao W.-B."/>
            <person name="Krause K."/>
            <person name="Campoy J.A."/>
            <person name="Goel M."/>
            <person name="Folz-Donahue K."/>
            <person name="Kukat C."/>
            <person name="Huettel B."/>
            <person name="Schneeberger K."/>
        </authorList>
    </citation>
    <scope>NUCLEOTIDE SEQUENCE [LARGE SCALE GENOMIC DNA]</scope>
    <source>
        <strain evidence="1">SolTubOtavaFocal</strain>
        <tissue evidence="1">Leaves</tissue>
    </source>
</reference>
<evidence type="ECO:0000313" key="1">
    <source>
        <dbReference type="EMBL" id="KAH0737921.1"/>
    </source>
</evidence>
<comment type="caution">
    <text evidence="1">The sequence shown here is derived from an EMBL/GenBank/DDBJ whole genome shotgun (WGS) entry which is preliminary data.</text>
</comment>
<evidence type="ECO:0000313" key="2">
    <source>
        <dbReference type="Proteomes" id="UP000826656"/>
    </source>
</evidence>
<protein>
    <submittedName>
        <fullName evidence="1">Uncharacterized protein</fullName>
    </submittedName>
</protein>
<name>A0ABQ7TT84_SOLTU</name>
<keyword evidence="2" id="KW-1185">Reference proteome</keyword>